<dbReference type="Gene3D" id="3.90.20.20">
    <property type="match status" value="1"/>
</dbReference>
<dbReference type="SUPFAM" id="SSF58014">
    <property type="entry name" value="Coiled-coil domain of nucleotide exchange factor GrpE"/>
    <property type="match status" value="1"/>
</dbReference>
<dbReference type="SUPFAM" id="SSF51064">
    <property type="entry name" value="Head domain of nucleotide exchange factor GrpE"/>
    <property type="match status" value="1"/>
</dbReference>
<name>A0A7R9QDZ7_9ACAR</name>
<dbReference type="HAMAP" id="MF_01151">
    <property type="entry name" value="GrpE"/>
    <property type="match status" value="1"/>
</dbReference>
<evidence type="ECO:0000256" key="7">
    <source>
        <dbReference type="RuleBase" id="RU000640"/>
    </source>
</evidence>
<dbReference type="PANTHER" id="PTHR21237">
    <property type="entry name" value="GRPE PROTEIN"/>
    <property type="match status" value="1"/>
</dbReference>
<keyword evidence="4 7" id="KW-0496">Mitochondrion</keyword>
<dbReference type="Pfam" id="PF01025">
    <property type="entry name" value="GrpE"/>
    <property type="match status" value="1"/>
</dbReference>
<evidence type="ECO:0000313" key="10">
    <source>
        <dbReference type="EMBL" id="CAD7640702.1"/>
    </source>
</evidence>
<evidence type="ECO:0000256" key="8">
    <source>
        <dbReference type="RuleBase" id="RU004478"/>
    </source>
</evidence>
<dbReference type="GO" id="GO:0042803">
    <property type="term" value="F:protein homodimerization activity"/>
    <property type="evidence" value="ECO:0007669"/>
    <property type="project" value="InterPro"/>
</dbReference>
<dbReference type="InterPro" id="IPR000740">
    <property type="entry name" value="GrpE"/>
</dbReference>
<evidence type="ECO:0000256" key="3">
    <source>
        <dbReference type="ARBA" id="ARBA00022946"/>
    </source>
</evidence>
<dbReference type="EMBL" id="CAJPVJ010000673">
    <property type="protein sequence ID" value="CAG2163118.1"/>
    <property type="molecule type" value="Genomic_DNA"/>
</dbReference>
<dbReference type="CDD" id="cd00446">
    <property type="entry name" value="GrpE"/>
    <property type="match status" value="1"/>
</dbReference>
<organism evidence="10">
    <name type="scientific">Oppiella nova</name>
    <dbReference type="NCBI Taxonomy" id="334625"/>
    <lineage>
        <taxon>Eukaryota</taxon>
        <taxon>Metazoa</taxon>
        <taxon>Ecdysozoa</taxon>
        <taxon>Arthropoda</taxon>
        <taxon>Chelicerata</taxon>
        <taxon>Arachnida</taxon>
        <taxon>Acari</taxon>
        <taxon>Acariformes</taxon>
        <taxon>Sarcoptiformes</taxon>
        <taxon>Oribatida</taxon>
        <taxon>Brachypylina</taxon>
        <taxon>Oppioidea</taxon>
        <taxon>Oppiidae</taxon>
        <taxon>Oppiella</taxon>
    </lineage>
</organism>
<dbReference type="InterPro" id="IPR009012">
    <property type="entry name" value="GrpE_head"/>
</dbReference>
<dbReference type="PRINTS" id="PR00773">
    <property type="entry name" value="GRPEPROTEIN"/>
</dbReference>
<protein>
    <recommendedName>
        <fullName evidence="7">GrpE protein homolog</fullName>
    </recommendedName>
</protein>
<keyword evidence="11" id="KW-1185">Reference proteome</keyword>
<dbReference type="EMBL" id="OC915498">
    <property type="protein sequence ID" value="CAD7640702.1"/>
    <property type="molecule type" value="Genomic_DNA"/>
</dbReference>
<feature type="compositionally biased region" description="Polar residues" evidence="9">
    <location>
        <begin position="1"/>
        <end position="13"/>
    </location>
</feature>
<evidence type="ECO:0000313" key="11">
    <source>
        <dbReference type="Proteomes" id="UP000728032"/>
    </source>
</evidence>
<reference evidence="10" key="1">
    <citation type="submission" date="2020-11" db="EMBL/GenBank/DDBJ databases">
        <authorList>
            <person name="Tran Van P."/>
        </authorList>
    </citation>
    <scope>NUCLEOTIDE SEQUENCE</scope>
</reference>
<keyword evidence="3" id="KW-0809">Transit peptide</keyword>
<evidence type="ECO:0000256" key="9">
    <source>
        <dbReference type="SAM" id="MobiDB-lite"/>
    </source>
</evidence>
<dbReference type="AlphaFoldDB" id="A0A7R9QDZ7"/>
<evidence type="ECO:0000256" key="4">
    <source>
        <dbReference type="ARBA" id="ARBA00023128"/>
    </source>
</evidence>
<dbReference type="PANTHER" id="PTHR21237:SF23">
    <property type="entry name" value="GRPE PROTEIN HOMOLOG, MITOCHONDRIAL"/>
    <property type="match status" value="1"/>
</dbReference>
<comment type="subcellular location">
    <subcellularLocation>
        <location evidence="1 7">Mitochondrion matrix</location>
    </subcellularLocation>
</comment>
<dbReference type="Proteomes" id="UP000728032">
    <property type="component" value="Unassembled WGS sequence"/>
</dbReference>
<evidence type="ECO:0000256" key="5">
    <source>
        <dbReference type="ARBA" id="ARBA00023186"/>
    </source>
</evidence>
<gene>
    <name evidence="10" type="ORF">ONB1V03_LOCUS2702</name>
</gene>
<keyword evidence="5 7" id="KW-0143">Chaperone</keyword>
<sequence length="179" mass="20090">MNASETNGQNSANEDNELSRMRDENKKLIDLVAEIDDKYKRSLADAENTRIRMRKQVDDAKVYGIQSFCKDLLEVADVLHTAVDSVPQEAIRGDNKVLKSLYSGLEMTEKQLQTVFRRHGLIQMNPIGEKFDPNSHHALFEALVPDKEPGSVATVTKVGYKLHDRTIRPAMVGVVKANP</sequence>
<dbReference type="Gene3D" id="2.30.22.10">
    <property type="entry name" value="Head domain of nucleotide exchange factor GrpE"/>
    <property type="match status" value="1"/>
</dbReference>
<comment type="similarity">
    <text evidence="2 8">Belongs to the GrpE family.</text>
</comment>
<dbReference type="OrthoDB" id="201635at2759"/>
<dbReference type="InterPro" id="IPR013805">
    <property type="entry name" value="GrpE_CC"/>
</dbReference>
<dbReference type="PROSITE" id="PS01071">
    <property type="entry name" value="GRPE"/>
    <property type="match status" value="1"/>
</dbReference>
<proteinExistence type="inferred from homology"/>
<accession>A0A7R9QDZ7</accession>
<comment type="function">
    <text evidence="6">Essential component of the PAM complex, a complex required for the translocation of transit peptide-containing proteins from the inner membrane into the mitochondrial matrix in an ATP-dependent manner. Seems to control the nucleotide-dependent binding of mitochondrial HSP70 to substrate proteins.</text>
</comment>
<dbReference type="FunFam" id="3.90.20.20:FF:000003">
    <property type="entry name" value="GrpE protein homolog"/>
    <property type="match status" value="1"/>
</dbReference>
<evidence type="ECO:0000256" key="1">
    <source>
        <dbReference type="ARBA" id="ARBA00004305"/>
    </source>
</evidence>
<evidence type="ECO:0000256" key="2">
    <source>
        <dbReference type="ARBA" id="ARBA00009054"/>
    </source>
</evidence>
<dbReference type="GO" id="GO:0051082">
    <property type="term" value="F:unfolded protein binding"/>
    <property type="evidence" value="ECO:0007669"/>
    <property type="project" value="TreeGrafter"/>
</dbReference>
<dbReference type="GO" id="GO:0006457">
    <property type="term" value="P:protein folding"/>
    <property type="evidence" value="ECO:0007669"/>
    <property type="project" value="InterPro"/>
</dbReference>
<dbReference type="GO" id="GO:0051087">
    <property type="term" value="F:protein-folding chaperone binding"/>
    <property type="evidence" value="ECO:0007669"/>
    <property type="project" value="InterPro"/>
</dbReference>
<dbReference type="GO" id="GO:0001405">
    <property type="term" value="C:PAM complex, Tim23 associated import motor"/>
    <property type="evidence" value="ECO:0007669"/>
    <property type="project" value="TreeGrafter"/>
</dbReference>
<feature type="region of interest" description="Disordered" evidence="9">
    <location>
        <begin position="1"/>
        <end position="20"/>
    </location>
</feature>
<evidence type="ECO:0000256" key="6">
    <source>
        <dbReference type="ARBA" id="ARBA00045572"/>
    </source>
</evidence>
<dbReference type="GO" id="GO:0030150">
    <property type="term" value="P:protein import into mitochondrial matrix"/>
    <property type="evidence" value="ECO:0007669"/>
    <property type="project" value="TreeGrafter"/>
</dbReference>
<dbReference type="FunFam" id="2.30.22.10:FF:000002">
    <property type="entry name" value="GrpE protein homolog"/>
    <property type="match status" value="1"/>
</dbReference>
<dbReference type="GO" id="GO:0000774">
    <property type="term" value="F:adenyl-nucleotide exchange factor activity"/>
    <property type="evidence" value="ECO:0007669"/>
    <property type="project" value="InterPro"/>
</dbReference>